<feature type="transmembrane region" description="Helical" evidence="3">
    <location>
        <begin position="257"/>
        <end position="277"/>
    </location>
</feature>
<proteinExistence type="inferred from homology"/>
<dbReference type="InterPro" id="IPR003854">
    <property type="entry name" value="GASA"/>
</dbReference>
<feature type="compositionally biased region" description="Basic and acidic residues" evidence="2">
    <location>
        <begin position="26"/>
        <end position="51"/>
    </location>
</feature>
<protein>
    <submittedName>
        <fullName evidence="4">Uncharacterized protein</fullName>
    </submittedName>
</protein>
<accession>A0AA88VN04</accession>
<dbReference type="PANTHER" id="PTHR23201">
    <property type="entry name" value="EXTENSIN, PROLINE-RICH PROTEIN"/>
    <property type="match status" value="1"/>
</dbReference>
<evidence type="ECO:0000256" key="3">
    <source>
        <dbReference type="SAM" id="Phobius"/>
    </source>
</evidence>
<evidence type="ECO:0000313" key="4">
    <source>
        <dbReference type="EMBL" id="KAK3010614.1"/>
    </source>
</evidence>
<evidence type="ECO:0000256" key="1">
    <source>
        <dbReference type="ARBA" id="ARBA00010582"/>
    </source>
</evidence>
<dbReference type="Proteomes" id="UP001188597">
    <property type="component" value="Unassembled WGS sequence"/>
</dbReference>
<keyword evidence="3" id="KW-1133">Transmembrane helix</keyword>
<comment type="caution">
    <text evidence="4">The sequence shown here is derived from an EMBL/GenBank/DDBJ whole genome shotgun (WGS) entry which is preliminary data.</text>
</comment>
<dbReference type="AlphaFoldDB" id="A0AA88VN04"/>
<evidence type="ECO:0000313" key="5">
    <source>
        <dbReference type="Proteomes" id="UP001188597"/>
    </source>
</evidence>
<keyword evidence="3" id="KW-0812">Transmembrane</keyword>
<dbReference type="Pfam" id="PF02704">
    <property type="entry name" value="GASA"/>
    <property type="match status" value="1"/>
</dbReference>
<keyword evidence="3" id="KW-0472">Membrane</keyword>
<reference evidence="4" key="1">
    <citation type="submission" date="2022-12" db="EMBL/GenBank/DDBJ databases">
        <title>Draft genome assemblies for two species of Escallonia (Escalloniales).</title>
        <authorList>
            <person name="Chanderbali A."/>
            <person name="Dervinis C."/>
            <person name="Anghel I."/>
            <person name="Soltis D."/>
            <person name="Soltis P."/>
            <person name="Zapata F."/>
        </authorList>
    </citation>
    <scope>NUCLEOTIDE SEQUENCE</scope>
    <source>
        <strain evidence="4">UCBG64.0493</strain>
        <tissue evidence="4">Leaf</tissue>
    </source>
</reference>
<feature type="transmembrane region" description="Helical" evidence="3">
    <location>
        <begin position="219"/>
        <end position="237"/>
    </location>
</feature>
<dbReference type="PANTHER" id="PTHR23201:SF53">
    <property type="entry name" value="GIBBERELLIN-REGULATED PROTEIN 14"/>
    <property type="match status" value="1"/>
</dbReference>
<gene>
    <name evidence="4" type="ORF">RJ639_010790</name>
</gene>
<evidence type="ECO:0000256" key="2">
    <source>
        <dbReference type="SAM" id="MobiDB-lite"/>
    </source>
</evidence>
<dbReference type="EMBL" id="JAVXUP010001525">
    <property type="protein sequence ID" value="KAK3010614.1"/>
    <property type="molecule type" value="Genomic_DNA"/>
</dbReference>
<keyword evidence="5" id="KW-1185">Reference proteome</keyword>
<name>A0AA88VN04_9ASTE</name>
<comment type="similarity">
    <text evidence="1">Belongs to the GASA family.</text>
</comment>
<feature type="region of interest" description="Disordered" evidence="2">
    <location>
        <begin position="23"/>
        <end position="51"/>
    </location>
</feature>
<sequence length="281" mass="30737">MRGRSPCVESSCHWAHGIGISTRYETISKERKEQDEEKGARKELGPFKRHDLSVVSSKDEELFMQTAYAVPAVAPAHSPLKAPAPPLLVKPPVPAPLPNPPPSAPLPPPKTTKDCYPLCAVRCKLHSRKNLCLRACVTCCDRCKCVPPGQYGNYDKCNDCYSNMTTRGGRRKLKARRQSQGAAYIFEVIKTFNLHKTKANNYLLIKLQLFRSKSENRSFQKVAVTFSICFALTALLGSAEMAMTSPAPAPSHATSGIASSQSMLVGIVGAAISFFVLKEVV</sequence>
<organism evidence="4 5">
    <name type="scientific">Escallonia herrerae</name>
    <dbReference type="NCBI Taxonomy" id="1293975"/>
    <lineage>
        <taxon>Eukaryota</taxon>
        <taxon>Viridiplantae</taxon>
        <taxon>Streptophyta</taxon>
        <taxon>Embryophyta</taxon>
        <taxon>Tracheophyta</taxon>
        <taxon>Spermatophyta</taxon>
        <taxon>Magnoliopsida</taxon>
        <taxon>eudicotyledons</taxon>
        <taxon>Gunneridae</taxon>
        <taxon>Pentapetalae</taxon>
        <taxon>asterids</taxon>
        <taxon>campanulids</taxon>
        <taxon>Escalloniales</taxon>
        <taxon>Escalloniaceae</taxon>
        <taxon>Escallonia</taxon>
    </lineage>
</organism>